<evidence type="ECO:0000259" key="8">
    <source>
        <dbReference type="Pfam" id="PF13807"/>
    </source>
</evidence>
<evidence type="ECO:0000313" key="9">
    <source>
        <dbReference type="EMBL" id="OVE46551.1"/>
    </source>
</evidence>
<comment type="caution">
    <text evidence="9">The sequence shown here is derived from an EMBL/GenBank/DDBJ whole genome shotgun (WGS) entry which is preliminary data.</text>
</comment>
<evidence type="ECO:0000256" key="5">
    <source>
        <dbReference type="ARBA" id="ARBA00023136"/>
    </source>
</evidence>
<feature type="domain" description="Polysaccharide chain length determinant N-terminal" evidence="7">
    <location>
        <begin position="27"/>
        <end position="102"/>
    </location>
</feature>
<name>A0A202B5A8_CHRVL</name>
<dbReference type="PANTHER" id="PTHR32309">
    <property type="entry name" value="TYROSINE-PROTEIN KINASE"/>
    <property type="match status" value="1"/>
</dbReference>
<feature type="transmembrane region" description="Helical" evidence="6">
    <location>
        <begin position="44"/>
        <end position="63"/>
    </location>
</feature>
<dbReference type="InterPro" id="IPR050445">
    <property type="entry name" value="Bact_polysacc_biosynth/exp"/>
</dbReference>
<evidence type="ECO:0000259" key="7">
    <source>
        <dbReference type="Pfam" id="PF02706"/>
    </source>
</evidence>
<feature type="domain" description="Tyrosine-protein kinase G-rich" evidence="8">
    <location>
        <begin position="275"/>
        <end position="336"/>
    </location>
</feature>
<dbReference type="InterPro" id="IPR003856">
    <property type="entry name" value="LPS_length_determ_N"/>
</dbReference>
<keyword evidence="10" id="KW-1185">Reference proteome</keyword>
<organism evidence="9 10">
    <name type="scientific">Chromobacterium violaceum</name>
    <dbReference type="NCBI Taxonomy" id="536"/>
    <lineage>
        <taxon>Bacteria</taxon>
        <taxon>Pseudomonadati</taxon>
        <taxon>Pseudomonadota</taxon>
        <taxon>Betaproteobacteria</taxon>
        <taxon>Neisseriales</taxon>
        <taxon>Chromobacteriaceae</taxon>
        <taxon>Chromobacterium</taxon>
    </lineage>
</organism>
<dbReference type="Proteomes" id="UP000196342">
    <property type="component" value="Unassembled WGS sequence"/>
</dbReference>
<keyword evidence="2" id="KW-1003">Cell membrane</keyword>
<evidence type="ECO:0000256" key="3">
    <source>
        <dbReference type="ARBA" id="ARBA00022692"/>
    </source>
</evidence>
<sequence length="351" mass="38082">MDEGCVIAFLVWVDNGECILERQSAPDELNLFDIILVAKEQWRLLLAVPLLLAVLAAGISLAMPDQYTAKALVNIPAPVGAAGGVNIVQSTSLLEQAVEKFQLQRYYAVEDNRSALLALSNVVKTTAGKDGLLEISATDRNAEQAARLGNYLADLTRQHILDGNLTEQSKRYFVLQKRLDVESEQVSQLSRKVAQLVPDQEAALGGEGMQLISGFATLEAQLAFQNVQAAGNSGAVSNLQSSVMQLRASLELANPKVRQMSNEQLAGLRDLYFHRALAAELQRQVSLAKSLADQDVQIVLKASAPLEKSGPKRTLIVLLAGLVGLMLAIALIVCKRQWRELSNRFAKNTAA</sequence>
<dbReference type="AlphaFoldDB" id="A0A202B5A8"/>
<protein>
    <recommendedName>
        <fullName evidence="11">Polysaccharide chain length determinant N-terminal domain-containing protein</fullName>
    </recommendedName>
</protein>
<evidence type="ECO:0000256" key="1">
    <source>
        <dbReference type="ARBA" id="ARBA00004651"/>
    </source>
</evidence>
<dbReference type="EMBL" id="NHOO01000017">
    <property type="protein sequence ID" value="OVE46551.1"/>
    <property type="molecule type" value="Genomic_DNA"/>
</dbReference>
<dbReference type="Pfam" id="PF13807">
    <property type="entry name" value="GNVR"/>
    <property type="match status" value="1"/>
</dbReference>
<dbReference type="InterPro" id="IPR032807">
    <property type="entry name" value="GNVR"/>
</dbReference>
<evidence type="ECO:0000313" key="10">
    <source>
        <dbReference type="Proteomes" id="UP000196342"/>
    </source>
</evidence>
<keyword evidence="3 6" id="KW-0812">Transmembrane</keyword>
<gene>
    <name evidence="9" type="ORF">CBW21_18080</name>
</gene>
<proteinExistence type="predicted"/>
<evidence type="ECO:0008006" key="11">
    <source>
        <dbReference type="Google" id="ProtNLM"/>
    </source>
</evidence>
<accession>A0A202B5A8</accession>
<evidence type="ECO:0000256" key="2">
    <source>
        <dbReference type="ARBA" id="ARBA00022475"/>
    </source>
</evidence>
<comment type="subcellular location">
    <subcellularLocation>
        <location evidence="1">Cell membrane</location>
        <topology evidence="1">Multi-pass membrane protein</topology>
    </subcellularLocation>
</comment>
<dbReference type="Pfam" id="PF02706">
    <property type="entry name" value="Wzz"/>
    <property type="match status" value="1"/>
</dbReference>
<evidence type="ECO:0000256" key="4">
    <source>
        <dbReference type="ARBA" id="ARBA00022989"/>
    </source>
</evidence>
<keyword evidence="4 6" id="KW-1133">Transmembrane helix</keyword>
<reference evidence="9 10" key="1">
    <citation type="submission" date="2017-05" db="EMBL/GenBank/DDBJ databases">
        <title>Chromobacterium violaceum GHPS1 isolated from Hydrocarbon polluted soil in French Guiana display an awesome secondary metabolite arsenal and a battery of drug and heavy-metal-resistance and detoxification of xenobiotics proteins.</title>
        <authorList>
            <person name="Belbahri L."/>
        </authorList>
    </citation>
    <scope>NUCLEOTIDE SEQUENCE [LARGE SCALE GENOMIC DNA]</scope>
    <source>
        <strain evidence="9 10">GHPS1</strain>
    </source>
</reference>
<evidence type="ECO:0000256" key="6">
    <source>
        <dbReference type="SAM" id="Phobius"/>
    </source>
</evidence>
<dbReference type="PANTHER" id="PTHR32309:SF31">
    <property type="entry name" value="CAPSULAR EXOPOLYSACCHARIDE FAMILY"/>
    <property type="match status" value="1"/>
</dbReference>
<dbReference type="GO" id="GO:0005886">
    <property type="term" value="C:plasma membrane"/>
    <property type="evidence" value="ECO:0007669"/>
    <property type="project" value="UniProtKB-SubCell"/>
</dbReference>
<feature type="transmembrane region" description="Helical" evidence="6">
    <location>
        <begin position="315"/>
        <end position="334"/>
    </location>
</feature>
<keyword evidence="5 6" id="KW-0472">Membrane</keyword>